<accession>A0A409YBD7</accession>
<reference evidence="3 4" key="1">
    <citation type="journal article" date="2018" name="Evol. Lett.">
        <title>Horizontal gene cluster transfer increased hallucinogenic mushroom diversity.</title>
        <authorList>
            <person name="Reynolds H.T."/>
            <person name="Vijayakumar V."/>
            <person name="Gluck-Thaler E."/>
            <person name="Korotkin H.B."/>
            <person name="Matheny P.B."/>
            <person name="Slot J.C."/>
        </authorList>
    </citation>
    <scope>NUCLEOTIDE SEQUENCE [LARGE SCALE GENOMIC DNA]</scope>
    <source>
        <strain evidence="3 4">2629</strain>
    </source>
</reference>
<evidence type="ECO:0000259" key="2">
    <source>
        <dbReference type="Pfam" id="PF20415"/>
    </source>
</evidence>
<feature type="domain" description="DUF6699" evidence="2">
    <location>
        <begin position="67"/>
        <end position="153"/>
    </location>
</feature>
<dbReference type="Pfam" id="PF20415">
    <property type="entry name" value="DUF6699"/>
    <property type="match status" value="1"/>
</dbReference>
<dbReference type="Proteomes" id="UP000284842">
    <property type="component" value="Unassembled WGS sequence"/>
</dbReference>
<dbReference type="OrthoDB" id="3172906at2759"/>
<evidence type="ECO:0000313" key="3">
    <source>
        <dbReference type="EMBL" id="PPR00321.1"/>
    </source>
</evidence>
<keyword evidence="4" id="KW-1185">Reference proteome</keyword>
<evidence type="ECO:0000256" key="1">
    <source>
        <dbReference type="SAM" id="MobiDB-lite"/>
    </source>
</evidence>
<protein>
    <recommendedName>
        <fullName evidence="2">DUF6699 domain-containing protein</fullName>
    </recommendedName>
</protein>
<organism evidence="3 4">
    <name type="scientific">Panaeolus cyanescens</name>
    <dbReference type="NCBI Taxonomy" id="181874"/>
    <lineage>
        <taxon>Eukaryota</taxon>
        <taxon>Fungi</taxon>
        <taxon>Dikarya</taxon>
        <taxon>Basidiomycota</taxon>
        <taxon>Agaricomycotina</taxon>
        <taxon>Agaricomycetes</taxon>
        <taxon>Agaricomycetidae</taxon>
        <taxon>Agaricales</taxon>
        <taxon>Agaricineae</taxon>
        <taxon>Galeropsidaceae</taxon>
        <taxon>Panaeolus</taxon>
    </lineage>
</organism>
<dbReference type="EMBL" id="NHTK01001318">
    <property type="protein sequence ID" value="PPR00321.1"/>
    <property type="molecule type" value="Genomic_DNA"/>
</dbReference>
<name>A0A409YBD7_9AGAR</name>
<sequence>MTDLHAQHLAVPNLDQPEETTSSSSSSQRAYSQPMPVIIRPIQLPPLYSSPVVLHPFLQFSPFTTCILYDLSQPPSTAAILSSINTLPALRQCGRWMAEPATFPSNICSITIRIVGLDRPIVIVSPTGSSTGEITIWDVLSACHRAWRQASDELYTRHYNALPYNSSDFWSIPHPCPVHPPDNCVRRQTKITSTVNQMKAGRLSNGLSHLGHHASLWTGLTSSQEEPDVWVLNPACHIGRKQTLGNQSPVAVTLTACQL</sequence>
<proteinExistence type="predicted"/>
<comment type="caution">
    <text evidence="3">The sequence shown here is derived from an EMBL/GenBank/DDBJ whole genome shotgun (WGS) entry which is preliminary data.</text>
</comment>
<dbReference type="AlphaFoldDB" id="A0A409YBD7"/>
<feature type="region of interest" description="Disordered" evidence="1">
    <location>
        <begin position="1"/>
        <end position="32"/>
    </location>
</feature>
<gene>
    <name evidence="3" type="ORF">CVT24_004608</name>
</gene>
<dbReference type="InterPro" id="IPR046522">
    <property type="entry name" value="DUF6699"/>
</dbReference>
<dbReference type="InParanoid" id="A0A409YBD7"/>
<evidence type="ECO:0000313" key="4">
    <source>
        <dbReference type="Proteomes" id="UP000284842"/>
    </source>
</evidence>